<proteinExistence type="predicted"/>
<dbReference type="Proteomes" id="UP000298127">
    <property type="component" value="Unassembled WGS sequence"/>
</dbReference>
<evidence type="ECO:0000313" key="2">
    <source>
        <dbReference type="EMBL" id="TFV97033.1"/>
    </source>
</evidence>
<comment type="caution">
    <text evidence="2">The sequence shown here is derived from an EMBL/GenBank/DDBJ whole genome shotgun (WGS) entry which is preliminary data.</text>
</comment>
<sequence length="455" mass="47776">MRSARVRPLLPRILADLGDAQSLSAAVSEPENAVPLSSNLPVSSLAQDSVDAAALQAAATVMDRTGSLPPVRSDPRRIAAAYSSERWFRIDDVTPSAWAPLSGFWAASDGWVRTHGNYPHHAERLRTALGLQVDAGADELRERAARSSAAEIADTVTNAGGIAVVVARPNERAARAAATRALVESELVGGGEPRSWHDGGTALGGIRVLDLTRVIAGPVATRTLGLFGADVLRIDSPGLPEIGWQHLDTGAGKRSALLDLADSSDRLRFEDILADADVVVLGYRPAAVERLGLSPAAIAARHPGIVIGRLTAWGFSGSDAQRRGFDSIVQAASGISWIESADGITPGALPAQALDHSAGYLLAAGIMSRLRRQRAEGGSHAVSVSLSRVASELVTLPRIPRAEGDPGLADQTQEFATEAGLVRSVRPAPRYDGSPDAFAAGPHPWGTDRAEWLPR</sequence>
<name>A0A4Y9R0R7_9MICO</name>
<dbReference type="Pfam" id="PF02515">
    <property type="entry name" value="CoA_transf_3"/>
    <property type="match status" value="1"/>
</dbReference>
<dbReference type="SUPFAM" id="SSF89796">
    <property type="entry name" value="CoA-transferase family III (CaiB/BaiF)"/>
    <property type="match status" value="2"/>
</dbReference>
<feature type="compositionally biased region" description="Basic and acidic residues" evidence="1">
    <location>
        <begin position="446"/>
        <end position="455"/>
    </location>
</feature>
<dbReference type="InterPro" id="IPR003673">
    <property type="entry name" value="CoA-Trfase_fam_III"/>
</dbReference>
<dbReference type="RefSeq" id="WP_135120981.1">
    <property type="nucleotide sequence ID" value="NZ_SPQZ01000004.1"/>
</dbReference>
<accession>A0A4Y9R0R7</accession>
<evidence type="ECO:0000313" key="3">
    <source>
        <dbReference type="Proteomes" id="UP000298127"/>
    </source>
</evidence>
<dbReference type="GO" id="GO:0016740">
    <property type="term" value="F:transferase activity"/>
    <property type="evidence" value="ECO:0007669"/>
    <property type="project" value="UniProtKB-KW"/>
</dbReference>
<protein>
    <submittedName>
        <fullName evidence="2">CoA transferase</fullName>
    </submittedName>
</protein>
<reference evidence="2 3" key="1">
    <citation type="journal article" date="2018" name="J. Microbiol.">
        <title>Leifsonia flava sp. nov., a novel actinobacterium isolated from the rhizosphere of Aquilegia viridiflora.</title>
        <authorList>
            <person name="Cai Y."/>
            <person name="Tao W.Z."/>
            <person name="Ma Y.J."/>
            <person name="Cheng J."/>
            <person name="Zhang M.Y."/>
            <person name="Zhang Y.X."/>
        </authorList>
    </citation>
    <scope>NUCLEOTIDE SEQUENCE [LARGE SCALE GENOMIC DNA]</scope>
    <source>
        <strain evidence="2 3">SYP-B2174</strain>
    </source>
</reference>
<evidence type="ECO:0000256" key="1">
    <source>
        <dbReference type="SAM" id="MobiDB-lite"/>
    </source>
</evidence>
<dbReference type="AlphaFoldDB" id="A0A4Y9R0R7"/>
<dbReference type="PANTHER" id="PTHR48228:SF4">
    <property type="entry name" value="BLR3030 PROTEIN"/>
    <property type="match status" value="1"/>
</dbReference>
<gene>
    <name evidence="2" type="ORF">E4M00_13355</name>
</gene>
<feature type="region of interest" description="Disordered" evidence="1">
    <location>
        <begin position="426"/>
        <end position="455"/>
    </location>
</feature>
<dbReference type="InterPro" id="IPR023606">
    <property type="entry name" value="CoA-Trfase_III_dom_1_sf"/>
</dbReference>
<dbReference type="EMBL" id="SPQZ01000004">
    <property type="protein sequence ID" value="TFV97033.1"/>
    <property type="molecule type" value="Genomic_DNA"/>
</dbReference>
<dbReference type="Gene3D" id="3.40.50.10540">
    <property type="entry name" value="Crotonobetainyl-coa:carnitine coa-transferase, domain 1"/>
    <property type="match status" value="1"/>
</dbReference>
<keyword evidence="3" id="KW-1185">Reference proteome</keyword>
<dbReference type="InterPro" id="IPR050509">
    <property type="entry name" value="CoA-transferase_III"/>
</dbReference>
<organism evidence="2 3">
    <name type="scientific">Orlajensenia leifsoniae</name>
    <dbReference type="NCBI Taxonomy" id="2561933"/>
    <lineage>
        <taxon>Bacteria</taxon>
        <taxon>Bacillati</taxon>
        <taxon>Actinomycetota</taxon>
        <taxon>Actinomycetes</taxon>
        <taxon>Micrococcales</taxon>
        <taxon>Microbacteriaceae</taxon>
        <taxon>Orlajensenia</taxon>
    </lineage>
</organism>
<keyword evidence="2" id="KW-0808">Transferase</keyword>
<dbReference type="PANTHER" id="PTHR48228">
    <property type="entry name" value="SUCCINYL-COA--D-CITRAMALATE COA-TRANSFERASE"/>
    <property type="match status" value="1"/>
</dbReference>